<feature type="binding site" evidence="1">
    <location>
        <begin position="91"/>
        <end position="96"/>
    </location>
    <ligand>
        <name>NAD(+)</name>
        <dbReference type="ChEBI" id="CHEBI:57540"/>
    </ligand>
</feature>
<dbReference type="GO" id="GO:0045892">
    <property type="term" value="P:negative regulation of DNA-templated transcription"/>
    <property type="evidence" value="ECO:0007669"/>
    <property type="project" value="InterPro"/>
</dbReference>
<dbReference type="NCBIfam" id="NF003994">
    <property type="entry name" value="PRK05472.2-3"/>
    <property type="match status" value="1"/>
</dbReference>
<organism evidence="2 3">
    <name type="scientific">Treponema phagedenis</name>
    <dbReference type="NCBI Taxonomy" id="162"/>
    <lineage>
        <taxon>Bacteria</taxon>
        <taxon>Pseudomonadati</taxon>
        <taxon>Spirochaetota</taxon>
        <taxon>Spirochaetia</taxon>
        <taxon>Spirochaetales</taxon>
        <taxon>Treponemataceae</taxon>
        <taxon>Treponema</taxon>
    </lineage>
</organism>
<dbReference type="InterPro" id="IPR009718">
    <property type="entry name" value="Rex_DNA-bd_C_dom"/>
</dbReference>
<protein>
    <recommendedName>
        <fullName evidence="1">Redox-sensing transcriptional repressor Rex</fullName>
    </recommendedName>
</protein>
<dbReference type="InterPro" id="IPR036390">
    <property type="entry name" value="WH_DNA-bd_sf"/>
</dbReference>
<name>A0A0B7GWT5_TREPH</name>
<sequence>MNKLKIPAVPSIRRLPSYMYIIRQAEAEGQEFISGTVIAEELHLEAIQVRKDLAITGIIGKPKKGYPIKALIDAIENFLGWNTVRKAIIVGAGSLGTALAGYQEFKSHGLSIVAAFDSDPGKIGKTIHDVPVFSIDFIAEKIKELNPVIALLTLPSSEAQAVADNIVKAGIDVFWNFTNVKIKVPPHVLVEKEDLTSGYAMLGVMMNTRDAQ</sequence>
<keyword evidence="1" id="KW-0805">Transcription regulation</keyword>
<dbReference type="InterPro" id="IPR036388">
    <property type="entry name" value="WH-like_DNA-bd_sf"/>
</dbReference>
<keyword evidence="3" id="KW-1185">Reference proteome</keyword>
<dbReference type="NCBIfam" id="NF003995">
    <property type="entry name" value="PRK05472.2-4"/>
    <property type="match status" value="1"/>
</dbReference>
<keyword evidence="1" id="KW-0520">NAD</keyword>
<dbReference type="NCBIfam" id="NF003996">
    <property type="entry name" value="PRK05472.2-5"/>
    <property type="match status" value="1"/>
</dbReference>
<comment type="subunit">
    <text evidence="1">Homodimer.</text>
</comment>
<keyword evidence="1" id="KW-0238">DNA-binding</keyword>
<dbReference type="SMART" id="SM00881">
    <property type="entry name" value="CoA_binding"/>
    <property type="match status" value="1"/>
</dbReference>
<dbReference type="InterPro" id="IPR036291">
    <property type="entry name" value="NAD(P)-bd_dom_sf"/>
</dbReference>
<evidence type="ECO:0000256" key="1">
    <source>
        <dbReference type="HAMAP-Rule" id="MF_01131"/>
    </source>
</evidence>
<proteinExistence type="inferred from homology"/>
<dbReference type="AlphaFoldDB" id="A0A0B7GWT5"/>
<dbReference type="EMBL" id="CDNC01000049">
    <property type="protein sequence ID" value="CEM63149.1"/>
    <property type="molecule type" value="Genomic_DNA"/>
</dbReference>
<keyword evidence="1" id="KW-0804">Transcription</keyword>
<comment type="function">
    <text evidence="1">Modulates transcription in response to changes in cellular NADH/NAD(+) redox state.</text>
</comment>
<dbReference type="GO" id="GO:0003700">
    <property type="term" value="F:DNA-binding transcription factor activity"/>
    <property type="evidence" value="ECO:0007669"/>
    <property type="project" value="UniProtKB-UniRule"/>
</dbReference>
<evidence type="ECO:0000313" key="2">
    <source>
        <dbReference type="EMBL" id="CEM63149.1"/>
    </source>
</evidence>
<dbReference type="GeneID" id="57752463"/>
<dbReference type="GO" id="GO:0005737">
    <property type="term" value="C:cytoplasm"/>
    <property type="evidence" value="ECO:0007669"/>
    <property type="project" value="UniProtKB-SubCell"/>
</dbReference>
<comment type="subcellular location">
    <subcellularLocation>
        <location evidence="1">Cytoplasm</location>
    </subcellularLocation>
</comment>
<dbReference type="InterPro" id="IPR022876">
    <property type="entry name" value="Tscrpt_rep_Rex"/>
</dbReference>
<dbReference type="InterPro" id="IPR003781">
    <property type="entry name" value="CoA-bd"/>
</dbReference>
<keyword evidence="1" id="KW-0963">Cytoplasm</keyword>
<dbReference type="GO" id="GO:0051775">
    <property type="term" value="P:response to redox state"/>
    <property type="evidence" value="ECO:0007669"/>
    <property type="project" value="InterPro"/>
</dbReference>
<dbReference type="PANTHER" id="PTHR35786:SF1">
    <property type="entry name" value="REDOX-SENSING TRANSCRIPTIONAL REPRESSOR REX 1"/>
    <property type="match status" value="1"/>
</dbReference>
<accession>A0A0B7GWT5</accession>
<dbReference type="RefSeq" id="WP_044635019.1">
    <property type="nucleotide sequence ID" value="NZ_CDNC01000049.1"/>
</dbReference>
<dbReference type="SUPFAM" id="SSF46785">
    <property type="entry name" value="Winged helix' DNA-binding domain"/>
    <property type="match status" value="1"/>
</dbReference>
<dbReference type="Proteomes" id="UP000042527">
    <property type="component" value="Unassembled WGS sequence"/>
</dbReference>
<dbReference type="SUPFAM" id="SSF51735">
    <property type="entry name" value="NAD(P)-binding Rossmann-fold domains"/>
    <property type="match status" value="1"/>
</dbReference>
<dbReference type="PANTHER" id="PTHR35786">
    <property type="entry name" value="REDOX-SENSING TRANSCRIPTIONAL REPRESSOR REX"/>
    <property type="match status" value="1"/>
</dbReference>
<dbReference type="Gene3D" id="3.40.50.720">
    <property type="entry name" value="NAD(P)-binding Rossmann-like Domain"/>
    <property type="match status" value="1"/>
</dbReference>
<dbReference type="GO" id="GO:0003677">
    <property type="term" value="F:DNA binding"/>
    <property type="evidence" value="ECO:0007669"/>
    <property type="project" value="UniProtKB-UniRule"/>
</dbReference>
<dbReference type="Gene3D" id="1.10.10.10">
    <property type="entry name" value="Winged helix-like DNA-binding domain superfamily/Winged helix DNA-binding domain"/>
    <property type="match status" value="1"/>
</dbReference>
<reference evidence="3" key="1">
    <citation type="submission" date="2015-01" db="EMBL/GenBank/DDBJ databases">
        <authorList>
            <person name="Manzoor Shahid"/>
            <person name="Zubair Saima"/>
        </authorList>
    </citation>
    <scope>NUCLEOTIDE SEQUENCE [LARGE SCALE GENOMIC DNA]</scope>
    <source>
        <strain evidence="3">V1</strain>
    </source>
</reference>
<feature type="DNA-binding region" description="H-T-H motif" evidence="1">
    <location>
        <begin position="17"/>
        <end position="56"/>
    </location>
</feature>
<gene>
    <name evidence="1 2" type="primary">rex</name>
    <name evidence="2" type="ORF">TPHV1_70012</name>
</gene>
<dbReference type="HAMAP" id="MF_01131">
    <property type="entry name" value="Rex"/>
    <property type="match status" value="1"/>
</dbReference>
<dbReference type="OrthoDB" id="9784760at2"/>
<evidence type="ECO:0000313" key="3">
    <source>
        <dbReference type="Proteomes" id="UP000042527"/>
    </source>
</evidence>
<dbReference type="Pfam" id="PF06971">
    <property type="entry name" value="Put_DNA-bind_N"/>
    <property type="match status" value="1"/>
</dbReference>
<comment type="similarity">
    <text evidence="1">Belongs to the transcriptional regulatory Rex family.</text>
</comment>
<dbReference type="Pfam" id="PF02629">
    <property type="entry name" value="CoA_binding"/>
    <property type="match status" value="1"/>
</dbReference>
<keyword evidence="1" id="KW-0678">Repressor</keyword>